<evidence type="ECO:0000313" key="2">
    <source>
        <dbReference type="Proteomes" id="UP000281725"/>
    </source>
</evidence>
<gene>
    <name evidence="1" type="ORF">D6R50_05310</name>
</gene>
<sequence>MKVNLDLIERLFGKSGRSIQRMLDNGQLTKEELLDFSLFVASLTVATGGILGKPLMDSIKWGLSERIISGLNPSLLGLHISHTQREEKVSVSAKRKARRVSLNGDEVLELAYLMAIADEHFFEQLRGRVETDLRERVWSQEELVAQLTHKRQHWLEEEGADEPQSPLH</sequence>
<protein>
    <submittedName>
        <fullName evidence="1">Uncharacterized protein</fullName>
    </submittedName>
</protein>
<comment type="caution">
    <text evidence="1">The sequence shown here is derived from an EMBL/GenBank/DDBJ whole genome shotgun (WGS) entry which is preliminary data.</text>
</comment>
<reference evidence="1 2" key="1">
    <citation type="submission" date="2018-09" db="EMBL/GenBank/DDBJ databases">
        <title>Genome sequencing of Aeromonas veronii MS-17-88.</title>
        <authorList>
            <person name="Tekedar H.C."/>
            <person name="Arick M.A."/>
            <person name="Hsu C.-Y."/>
            <person name="Thrash A."/>
            <person name="Karsi A."/>
            <person name="Lawrence M.L."/>
            <person name="Abdelhamed H."/>
        </authorList>
    </citation>
    <scope>NUCLEOTIDE SEQUENCE [LARGE SCALE GENOMIC DNA]</scope>
    <source>
        <strain evidence="1 2">MS 17-88</strain>
    </source>
</reference>
<proteinExistence type="predicted"/>
<name>A0A3A9IUX1_AERVE</name>
<dbReference type="Proteomes" id="UP000281725">
    <property type="component" value="Unassembled WGS sequence"/>
</dbReference>
<dbReference type="EMBL" id="RAWX01000001">
    <property type="protein sequence ID" value="RKJ91991.1"/>
    <property type="molecule type" value="Genomic_DNA"/>
</dbReference>
<evidence type="ECO:0000313" key="1">
    <source>
        <dbReference type="EMBL" id="RKJ91991.1"/>
    </source>
</evidence>
<organism evidence="1 2">
    <name type="scientific">Aeromonas veronii</name>
    <dbReference type="NCBI Taxonomy" id="654"/>
    <lineage>
        <taxon>Bacteria</taxon>
        <taxon>Pseudomonadati</taxon>
        <taxon>Pseudomonadota</taxon>
        <taxon>Gammaproteobacteria</taxon>
        <taxon>Aeromonadales</taxon>
        <taxon>Aeromonadaceae</taxon>
        <taxon>Aeromonas</taxon>
    </lineage>
</organism>
<dbReference type="RefSeq" id="WP_120414453.1">
    <property type="nucleotide sequence ID" value="NZ_RAWX01000001.1"/>
</dbReference>
<dbReference type="AlphaFoldDB" id="A0A3A9IUX1"/>
<accession>A0A3A9IUX1</accession>